<dbReference type="CDD" id="cd24007">
    <property type="entry name" value="ASKHA_NBD_eukNAGK-like"/>
    <property type="match status" value="1"/>
</dbReference>
<feature type="domain" description="ATPase BadF/BadG/BcrA/BcrD type" evidence="5">
    <location>
        <begin position="13"/>
        <end position="225"/>
    </location>
</feature>
<evidence type="ECO:0000256" key="1">
    <source>
        <dbReference type="ARBA" id="ARBA00006198"/>
    </source>
</evidence>
<evidence type="ECO:0000256" key="2">
    <source>
        <dbReference type="ARBA" id="ARBA00012122"/>
    </source>
</evidence>
<reference evidence="6" key="1">
    <citation type="submission" date="2015-06" db="EMBL/GenBank/DDBJ databases">
        <title>Genetic Architecture Underlying Mating-Type Determination in the Yeast Leucosporidium scottii and the Evolution of Mating Systems in Basidiomycetes.</title>
        <authorList>
            <person name="Maia T.M."/>
            <person name="Lopes S."/>
            <person name="Almeida J.M.G.C.F."/>
            <person name="Rosa L.H."/>
            <person name="Sampaio J.P."/>
            <person name="Goncalves P."/>
            <person name="Coelho M.A."/>
        </authorList>
    </citation>
    <scope>NUCLEOTIDE SEQUENCE</scope>
</reference>
<name>A0A0H5FT41_9BASI</name>
<dbReference type="GO" id="GO:0045127">
    <property type="term" value="F:N-acetylglucosamine kinase activity"/>
    <property type="evidence" value="ECO:0007669"/>
    <property type="project" value="UniProtKB-EC"/>
</dbReference>
<evidence type="ECO:0000313" key="6">
    <source>
        <dbReference type="EMBL" id="CRX79141.1"/>
    </source>
</evidence>
<proteinExistence type="inferred from homology"/>
<accession>A0A0H5FT41</accession>
<sequence>MPARTMPELYLCVDGGGTSVKVVIASKLEGGQVLGRGAAGPCNVKTVGPMGAITAILQATYKALAQVDGFAGYEEQANALPPPPLDRPVFKKVWLGLAGVLHQADIDDFTPFAQEAFHFGAEDQGALRITNDGHLLASSCTLMPEIDSTIVLIAGTGTVGLAFKKRGVELDLVGVSGGWGYILGDEGSAYSIGRLAIRFVLEDDDRRKVGSRCADALLACFGVSDAAELVDKTYSDHSTSTARSFTAAEANRKVWIAEAARVVFAHAFGDGIDEPSRIAALAIVADGVQPLVKLAAGLVGDRSVISPSRSSLSLGGGLWKVPGYCELLKRSLKELGIVFAEIVVVGDAPEEGARALMAEELAAKGMNGHHV</sequence>
<dbReference type="Gene3D" id="3.30.420.40">
    <property type="match status" value="2"/>
</dbReference>
<dbReference type="Pfam" id="PF01869">
    <property type="entry name" value="BcrAD_BadFG"/>
    <property type="match status" value="1"/>
</dbReference>
<gene>
    <name evidence="6" type="ORF">ls5930a1_00156</name>
</gene>
<evidence type="ECO:0000256" key="3">
    <source>
        <dbReference type="ARBA" id="ARBA00014974"/>
    </source>
</evidence>
<dbReference type="PANTHER" id="PTHR43190:SF3">
    <property type="entry name" value="N-ACETYL-D-GLUCOSAMINE KINASE"/>
    <property type="match status" value="1"/>
</dbReference>
<dbReference type="InterPro" id="IPR002731">
    <property type="entry name" value="ATPase_BadF"/>
</dbReference>
<dbReference type="EMBL" id="LN868508">
    <property type="protein sequence ID" value="CRX79141.1"/>
    <property type="molecule type" value="Genomic_DNA"/>
</dbReference>
<evidence type="ECO:0000256" key="4">
    <source>
        <dbReference type="ARBA" id="ARBA00031123"/>
    </source>
</evidence>
<dbReference type="EC" id="2.7.1.59" evidence="2"/>
<dbReference type="AlphaFoldDB" id="A0A0H5FT41"/>
<dbReference type="PANTHER" id="PTHR43190">
    <property type="entry name" value="N-ACETYL-D-GLUCOSAMINE KINASE"/>
    <property type="match status" value="1"/>
</dbReference>
<dbReference type="InterPro" id="IPR052519">
    <property type="entry name" value="Euk-type_GlcNAc_Kinase"/>
</dbReference>
<evidence type="ECO:0000259" key="5">
    <source>
        <dbReference type="Pfam" id="PF01869"/>
    </source>
</evidence>
<dbReference type="InterPro" id="IPR043129">
    <property type="entry name" value="ATPase_NBD"/>
</dbReference>
<dbReference type="SUPFAM" id="SSF53067">
    <property type="entry name" value="Actin-like ATPase domain"/>
    <property type="match status" value="2"/>
</dbReference>
<comment type="similarity">
    <text evidence="1">Belongs to the eukaryotic-type N-acetylglucosamine kinase family.</text>
</comment>
<protein>
    <recommendedName>
        <fullName evidence="3">N-acetyl-D-glucosamine kinase</fullName>
        <ecNumber evidence="2">2.7.1.59</ecNumber>
    </recommendedName>
    <alternativeName>
        <fullName evidence="4">GlcNAc kinase</fullName>
    </alternativeName>
</protein>
<organism evidence="6">
    <name type="scientific">Leucosporidium scottii</name>
    <dbReference type="NCBI Taxonomy" id="5278"/>
    <lineage>
        <taxon>Eukaryota</taxon>
        <taxon>Fungi</taxon>
        <taxon>Dikarya</taxon>
        <taxon>Basidiomycota</taxon>
        <taxon>Pucciniomycotina</taxon>
        <taxon>Microbotryomycetes</taxon>
        <taxon>Leucosporidiales</taxon>
        <taxon>Leucosporidium</taxon>
    </lineage>
</organism>